<name>A0A4U8Z4R6_METTU</name>
<accession>A0A4U8Z4R6</accession>
<dbReference type="KEGG" id="mtun:MTUNDRAET4_3615"/>
<proteinExistence type="predicted"/>
<reference evidence="1 2" key="1">
    <citation type="submission" date="2019-03" db="EMBL/GenBank/DDBJ databases">
        <authorList>
            <person name="Kox A.R. M."/>
        </authorList>
    </citation>
    <scope>NUCLEOTIDE SEQUENCE [LARGE SCALE GENOMIC DNA]</scope>
    <source>
        <strain evidence="1">MTUNDRAET4 annotated genome</strain>
    </source>
</reference>
<organism evidence="1 2">
    <name type="scientific">Methylocella tundrae</name>
    <dbReference type="NCBI Taxonomy" id="227605"/>
    <lineage>
        <taxon>Bacteria</taxon>
        <taxon>Pseudomonadati</taxon>
        <taxon>Pseudomonadota</taxon>
        <taxon>Alphaproteobacteria</taxon>
        <taxon>Hyphomicrobiales</taxon>
        <taxon>Beijerinckiaceae</taxon>
        <taxon>Methylocella</taxon>
    </lineage>
</organism>
<sequence>MLAAPPSRNCRTVLSDGSKVARWLRRQIEVFKSPRSLRERFGHKLRIFLDTAYERGTSDFYEQSIKPALLSPRYLVVATPDAVSRVGGIRRGATDEWLRPTLVAAAFDAGDAEKAEDLAYEVVAAEA</sequence>
<dbReference type="EMBL" id="LR536450">
    <property type="protein sequence ID" value="VFU10502.1"/>
    <property type="molecule type" value="Genomic_DNA"/>
</dbReference>
<gene>
    <name evidence="1" type="ORF">MTUNDRAET4_3615</name>
</gene>
<dbReference type="Proteomes" id="UP000294360">
    <property type="component" value="Chromosome"/>
</dbReference>
<protein>
    <submittedName>
        <fullName evidence="1">Uncharacterized protein</fullName>
    </submittedName>
</protein>
<evidence type="ECO:0000313" key="1">
    <source>
        <dbReference type="EMBL" id="VFU10502.1"/>
    </source>
</evidence>
<evidence type="ECO:0000313" key="2">
    <source>
        <dbReference type="Proteomes" id="UP000294360"/>
    </source>
</evidence>
<dbReference type="AlphaFoldDB" id="A0A4U8Z4R6"/>